<accession>A0A8S5L951</accession>
<name>A0A8S5L951_9CAUD</name>
<proteinExistence type="predicted"/>
<dbReference type="EMBL" id="BK014662">
    <property type="protein sequence ID" value="DAD66453.1"/>
    <property type="molecule type" value="Genomic_DNA"/>
</dbReference>
<evidence type="ECO:0000313" key="2">
    <source>
        <dbReference type="EMBL" id="DAD66453.1"/>
    </source>
</evidence>
<protein>
    <submittedName>
        <fullName evidence="2">WYL domain protein</fullName>
    </submittedName>
</protein>
<organism evidence="2">
    <name type="scientific">Myoviridae sp. ctPuP5</name>
    <dbReference type="NCBI Taxonomy" id="2823543"/>
    <lineage>
        <taxon>Viruses</taxon>
        <taxon>Duplodnaviria</taxon>
        <taxon>Heunggongvirae</taxon>
        <taxon>Uroviricota</taxon>
        <taxon>Caudoviricetes</taxon>
    </lineage>
</organism>
<evidence type="ECO:0000256" key="1">
    <source>
        <dbReference type="SAM" id="MobiDB-lite"/>
    </source>
</evidence>
<feature type="region of interest" description="Disordered" evidence="1">
    <location>
        <begin position="180"/>
        <end position="259"/>
    </location>
</feature>
<reference evidence="2" key="1">
    <citation type="journal article" date="2021" name="Proc. Natl. Acad. Sci. U.S.A.">
        <title>A Catalog of Tens of Thousands of Viruses from Human Metagenomes Reveals Hidden Associations with Chronic Diseases.</title>
        <authorList>
            <person name="Tisza M.J."/>
            <person name="Buck C.B."/>
        </authorList>
    </citation>
    <scope>NUCLEOTIDE SEQUENCE</scope>
    <source>
        <strain evidence="2">CtPuP5</strain>
    </source>
</reference>
<feature type="compositionally biased region" description="Polar residues" evidence="1">
    <location>
        <begin position="190"/>
        <end position="200"/>
    </location>
</feature>
<feature type="compositionally biased region" description="Basic and acidic residues" evidence="1">
    <location>
        <begin position="216"/>
        <end position="232"/>
    </location>
</feature>
<feature type="region of interest" description="Disordered" evidence="1">
    <location>
        <begin position="127"/>
        <end position="154"/>
    </location>
</feature>
<sequence>MLNISEILENILLEERVDKSKVEDAINEKYRVVINYDSHGENIAMGWRIIEVYAYGLTKAGNPVIRAYQPQGDTASKVPSWKFFRLDRILDWRPTGQYFTQARPDFNPNGDRSMSVVYDIANFNDNVPDTKTPVTAEPRRKEEPVYIPSGEKQAKEKLNYLQRQVDKPVYKDEYMNAKKTQDGFQGADVKNNNNPQQSTGPKKKTEQPLTNEPENDIFKTDTEQQMDRRREQLNNPQFVDPSVLRDYERNKNKRNNRNI</sequence>